<dbReference type="EMBL" id="CP018154">
    <property type="protein sequence ID" value="APG61790.1"/>
    <property type="molecule type" value="Genomic_DNA"/>
</dbReference>
<dbReference type="AlphaFoldDB" id="A0A1L3J9J8"/>
<dbReference type="InterPro" id="IPR007560">
    <property type="entry name" value="Restrct_endonuc_IV_Mrr"/>
</dbReference>
<dbReference type="KEGG" id="sphl:LPB140_01910"/>
<evidence type="ECO:0000259" key="1">
    <source>
        <dbReference type="Pfam" id="PF04471"/>
    </source>
</evidence>
<evidence type="ECO:0000313" key="4">
    <source>
        <dbReference type="Proteomes" id="UP000242561"/>
    </source>
</evidence>
<accession>A0A1L3J9J8</accession>
<evidence type="ECO:0008006" key="5">
    <source>
        <dbReference type="Google" id="ProtNLM"/>
    </source>
</evidence>
<sequence length="286" mass="31749">MKITDLPKYHDFFHPVLEAIEKAGGSSSLNEINDAVIEQMNLPAEALDIIYESGNGVVVTDRISWARSYLKGADLLESGGRGIWLLTEEGRKALQWDENKLKSHIASVTKPVKKSSLQSTLEQDEFLQNPDKEHIDWRDELLQVLRAMDPYAFERLAQRLLRASGFVKVEVTAKSGDGGIDGTGILQLSLMSFHVLFQCKRYQGSVGSGAIRDFRGAMMGRTDKGLIITTGTFSPDARREATRDGAPPIDLIDGDALCDKLKDLSLGVETKLVEKVEINPDWFNQL</sequence>
<dbReference type="PANTHER" id="PTHR30015">
    <property type="entry name" value="MRR RESTRICTION SYSTEM PROTEIN"/>
    <property type="match status" value="1"/>
</dbReference>
<dbReference type="Pfam" id="PF04471">
    <property type="entry name" value="Mrr_cat"/>
    <property type="match status" value="1"/>
</dbReference>
<dbReference type="GO" id="GO:0015666">
    <property type="term" value="F:restriction endodeoxyribonuclease activity"/>
    <property type="evidence" value="ECO:0007669"/>
    <property type="project" value="TreeGrafter"/>
</dbReference>
<reference evidence="3 4" key="1">
    <citation type="submission" date="2016-11" db="EMBL/GenBank/DDBJ databases">
        <title>Sphingorhabdus sp. LPB0140, isolated from marine environment.</title>
        <authorList>
            <person name="Kim E."/>
            <person name="Yi H."/>
        </authorList>
    </citation>
    <scope>NUCLEOTIDE SEQUENCE [LARGE SCALE GENOMIC DNA]</scope>
    <source>
        <strain evidence="3 4">LPB0140</strain>
    </source>
</reference>
<name>A0A1L3J9J8_9SPHN</name>
<dbReference type="OrthoDB" id="9803736at2"/>
<dbReference type="InterPro" id="IPR052906">
    <property type="entry name" value="Type_IV_Methyl-Rstrct_Enzyme"/>
</dbReference>
<evidence type="ECO:0000259" key="2">
    <source>
        <dbReference type="Pfam" id="PF14338"/>
    </source>
</evidence>
<dbReference type="Pfam" id="PF14338">
    <property type="entry name" value="Mrr_N"/>
    <property type="match status" value="1"/>
</dbReference>
<feature type="domain" description="Restriction system protein Mrr-like N-terminal" evidence="2">
    <location>
        <begin position="9"/>
        <end position="95"/>
    </location>
</feature>
<keyword evidence="4" id="KW-1185">Reference proteome</keyword>
<dbReference type="PANTHER" id="PTHR30015:SF7">
    <property type="entry name" value="TYPE IV METHYL-DIRECTED RESTRICTION ENZYME ECOKMRR"/>
    <property type="match status" value="1"/>
</dbReference>
<dbReference type="SUPFAM" id="SSF52980">
    <property type="entry name" value="Restriction endonuclease-like"/>
    <property type="match status" value="1"/>
</dbReference>
<dbReference type="Gene3D" id="3.40.1350.10">
    <property type="match status" value="1"/>
</dbReference>
<dbReference type="STRING" id="1913578.LPB140_01910"/>
<evidence type="ECO:0000313" key="3">
    <source>
        <dbReference type="EMBL" id="APG61790.1"/>
    </source>
</evidence>
<dbReference type="Proteomes" id="UP000242561">
    <property type="component" value="Chromosome"/>
</dbReference>
<dbReference type="RefSeq" id="WP_072558437.1">
    <property type="nucleotide sequence ID" value="NZ_CP018154.1"/>
</dbReference>
<dbReference type="InterPro" id="IPR011335">
    <property type="entry name" value="Restrct_endonuc-II-like"/>
</dbReference>
<dbReference type="GO" id="GO:0009307">
    <property type="term" value="P:DNA restriction-modification system"/>
    <property type="evidence" value="ECO:0007669"/>
    <property type="project" value="InterPro"/>
</dbReference>
<feature type="domain" description="Restriction endonuclease type IV Mrr" evidence="1">
    <location>
        <begin position="145"/>
        <end position="259"/>
    </location>
</feature>
<dbReference type="InterPro" id="IPR011856">
    <property type="entry name" value="tRNA_endonuc-like_dom_sf"/>
</dbReference>
<dbReference type="GO" id="GO:0003677">
    <property type="term" value="F:DNA binding"/>
    <property type="evidence" value="ECO:0007669"/>
    <property type="project" value="InterPro"/>
</dbReference>
<organism evidence="3 4">
    <name type="scientific">Sphingorhabdus lutea</name>
    <dbReference type="NCBI Taxonomy" id="1913578"/>
    <lineage>
        <taxon>Bacteria</taxon>
        <taxon>Pseudomonadati</taxon>
        <taxon>Pseudomonadota</taxon>
        <taxon>Alphaproteobacteria</taxon>
        <taxon>Sphingomonadales</taxon>
        <taxon>Sphingomonadaceae</taxon>
        <taxon>Sphingorhabdus</taxon>
    </lineage>
</organism>
<proteinExistence type="predicted"/>
<gene>
    <name evidence="3" type="ORF">LPB140_01910</name>
</gene>
<dbReference type="InterPro" id="IPR025745">
    <property type="entry name" value="Mrr-like_N_dom"/>
</dbReference>
<protein>
    <recommendedName>
        <fullName evidence="5">Restriction endonuclease</fullName>
    </recommendedName>
</protein>